<evidence type="ECO:0000313" key="4">
    <source>
        <dbReference type="Proteomes" id="UP000017184"/>
    </source>
</evidence>
<dbReference type="KEGG" id="cbx:Cenrod_2108"/>
<dbReference type="AlphaFoldDB" id="U5NDC6"/>
<dbReference type="InterPro" id="IPR018294">
    <property type="entry name" value="ISPD_synthase_CS"/>
</dbReference>
<reference evidence="3 4" key="1">
    <citation type="journal article" date="2013" name="Genome Biol.">
        <title>Genomic analysis reveals key aspects of prokaryotic symbiosis in the phototrophic consortium "Chlorochromatium aggregatum".</title>
        <authorList>
            <person name="Liu Z."/>
            <person name="Muller J."/>
            <person name="Li T."/>
            <person name="Alvey R.M."/>
            <person name="Vogl K."/>
            <person name="Frigaard N.U."/>
            <person name="Rockwell N.C."/>
            <person name="Boyd E.S."/>
            <person name="Tomsho L.P."/>
            <person name="Schuster S.C."/>
            <person name="Henke P."/>
            <person name="Rohde M."/>
            <person name="Overmann J."/>
            <person name="Bryant D.A."/>
        </authorList>
    </citation>
    <scope>NUCLEOTIDE SEQUENCE [LARGE SCALE GENOMIC DNA]</scope>
    <source>
        <strain evidence="3">CR</strain>
    </source>
</reference>
<dbReference type="InterPro" id="IPR034683">
    <property type="entry name" value="IspD/TarI"/>
</dbReference>
<dbReference type="HOGENOM" id="CLU_061281_3_0_4"/>
<dbReference type="PANTHER" id="PTHR32125:SF4">
    <property type="entry name" value="2-C-METHYL-D-ERYTHRITOL 4-PHOSPHATE CYTIDYLYLTRANSFERASE, CHLOROPLASTIC"/>
    <property type="match status" value="1"/>
</dbReference>
<dbReference type="STRING" id="946483.Cenrod_2108"/>
<dbReference type="PROSITE" id="PS01295">
    <property type="entry name" value="ISPD"/>
    <property type="match status" value="1"/>
</dbReference>
<dbReference type="EMBL" id="CP004885">
    <property type="protein sequence ID" value="AGX88179.1"/>
    <property type="molecule type" value="Genomic_DNA"/>
</dbReference>
<dbReference type="PATRIC" id="fig|946483.4.peg.2124"/>
<accession>U5NDC6</accession>
<dbReference type="Proteomes" id="UP000017184">
    <property type="component" value="Chromosome"/>
</dbReference>
<evidence type="ECO:0000313" key="3">
    <source>
        <dbReference type="EMBL" id="AGX88179.1"/>
    </source>
</evidence>
<protein>
    <submittedName>
        <fullName evidence="3">2C-methyl-D-erythritol 4-phosphate cytidylyltransferase</fullName>
    </submittedName>
</protein>
<evidence type="ECO:0000256" key="1">
    <source>
        <dbReference type="ARBA" id="ARBA00022679"/>
    </source>
</evidence>
<dbReference type="Pfam" id="PF01128">
    <property type="entry name" value="IspD"/>
    <property type="match status" value="1"/>
</dbReference>
<organism evidence="3 4">
    <name type="scientific">Candidatus Symbiobacter mobilis CR</name>
    <dbReference type="NCBI Taxonomy" id="946483"/>
    <lineage>
        <taxon>Bacteria</taxon>
        <taxon>Pseudomonadati</taxon>
        <taxon>Pseudomonadota</taxon>
        <taxon>Betaproteobacteria</taxon>
        <taxon>Burkholderiales</taxon>
        <taxon>Comamonadaceae</taxon>
    </lineage>
</organism>
<sequence length="214" mass="22992">MVFHTLAAFAGVERVASTLVVLAPNDAVGAGLLEAWCADHPRFAFSACGGATRARTVTQGLEHLLRTEAHAEDWVMVHDAARCLIQPESINTLIDACLSDPVGGLLALPLPDTLKHGRADRVAATLRRQDKWLAQTPQMFRIGKLLDALHHSPDEVTDDAMAIEAMGESPLLVRGSTQNFKVTYPEDLAFAETILRGRTCSVPPPASPSPLTSP</sequence>
<dbReference type="CDD" id="cd02516">
    <property type="entry name" value="CDP-ME_synthetase"/>
    <property type="match status" value="1"/>
</dbReference>
<name>U5NDC6_9BURK</name>
<keyword evidence="1 3" id="KW-0808">Transferase</keyword>
<dbReference type="PANTHER" id="PTHR32125">
    <property type="entry name" value="2-C-METHYL-D-ERYTHRITOL 4-PHOSPHATE CYTIDYLYLTRANSFERASE, CHLOROPLASTIC"/>
    <property type="match status" value="1"/>
</dbReference>
<keyword evidence="4" id="KW-1185">Reference proteome</keyword>
<evidence type="ECO:0000256" key="2">
    <source>
        <dbReference type="ARBA" id="ARBA00022695"/>
    </source>
</evidence>
<dbReference type="SUPFAM" id="SSF53448">
    <property type="entry name" value="Nucleotide-diphospho-sugar transferases"/>
    <property type="match status" value="1"/>
</dbReference>
<dbReference type="GO" id="GO:0050518">
    <property type="term" value="F:2-C-methyl-D-erythritol 4-phosphate cytidylyltransferase activity"/>
    <property type="evidence" value="ECO:0007669"/>
    <property type="project" value="TreeGrafter"/>
</dbReference>
<dbReference type="InterPro" id="IPR050088">
    <property type="entry name" value="IspD/TarI_cytidylyltransf_bact"/>
</dbReference>
<dbReference type="Gene3D" id="3.90.550.10">
    <property type="entry name" value="Spore Coat Polysaccharide Biosynthesis Protein SpsA, Chain A"/>
    <property type="match status" value="1"/>
</dbReference>
<dbReference type="eggNOG" id="COG1211">
    <property type="taxonomic scope" value="Bacteria"/>
</dbReference>
<dbReference type="InterPro" id="IPR029044">
    <property type="entry name" value="Nucleotide-diphossugar_trans"/>
</dbReference>
<gene>
    <name evidence="3" type="primary">ispD</name>
    <name evidence="3" type="ORF">Cenrod_2108</name>
</gene>
<keyword evidence="2 3" id="KW-0548">Nucleotidyltransferase</keyword>
<dbReference type="GO" id="GO:0008299">
    <property type="term" value="P:isoprenoid biosynthetic process"/>
    <property type="evidence" value="ECO:0007669"/>
    <property type="project" value="InterPro"/>
</dbReference>
<proteinExistence type="predicted"/>